<dbReference type="Proteomes" id="UP000477722">
    <property type="component" value="Unassembled WGS sequence"/>
</dbReference>
<gene>
    <name evidence="2" type="ORF">G5C65_01185</name>
</gene>
<dbReference type="EMBL" id="JAAKZZ010000005">
    <property type="protein sequence ID" value="NGO66998.1"/>
    <property type="molecule type" value="Genomic_DNA"/>
</dbReference>
<organism evidence="2 3">
    <name type="scientific">Streptomyces boncukensis</name>
    <dbReference type="NCBI Taxonomy" id="2711219"/>
    <lineage>
        <taxon>Bacteria</taxon>
        <taxon>Bacillati</taxon>
        <taxon>Actinomycetota</taxon>
        <taxon>Actinomycetes</taxon>
        <taxon>Kitasatosporales</taxon>
        <taxon>Streptomycetaceae</taxon>
        <taxon>Streptomyces</taxon>
    </lineage>
</organism>
<dbReference type="AlphaFoldDB" id="A0A6G4WPI0"/>
<dbReference type="Pfam" id="PF00383">
    <property type="entry name" value="dCMP_cyt_deam_1"/>
    <property type="match status" value="1"/>
</dbReference>
<dbReference type="GO" id="GO:0003824">
    <property type="term" value="F:catalytic activity"/>
    <property type="evidence" value="ECO:0007669"/>
    <property type="project" value="InterPro"/>
</dbReference>
<evidence type="ECO:0000313" key="3">
    <source>
        <dbReference type="Proteomes" id="UP000477722"/>
    </source>
</evidence>
<dbReference type="InterPro" id="IPR002125">
    <property type="entry name" value="CMP_dCMP_dom"/>
</dbReference>
<dbReference type="SUPFAM" id="SSF53927">
    <property type="entry name" value="Cytidine deaminase-like"/>
    <property type="match status" value="1"/>
</dbReference>
<proteinExistence type="predicted"/>
<evidence type="ECO:0000259" key="1">
    <source>
        <dbReference type="PROSITE" id="PS51747"/>
    </source>
</evidence>
<evidence type="ECO:0000313" key="2">
    <source>
        <dbReference type="EMBL" id="NGO66998.1"/>
    </source>
</evidence>
<dbReference type="InterPro" id="IPR016193">
    <property type="entry name" value="Cytidine_deaminase-like"/>
</dbReference>
<dbReference type="PROSITE" id="PS51747">
    <property type="entry name" value="CYT_DCMP_DEAMINASES_2"/>
    <property type="match status" value="1"/>
</dbReference>
<name>A0A6G4WPI0_9ACTN</name>
<accession>A0A6G4WPI0</accession>
<dbReference type="Gene3D" id="3.40.140.10">
    <property type="entry name" value="Cytidine Deaminase, domain 2"/>
    <property type="match status" value="1"/>
</dbReference>
<reference evidence="2 3" key="1">
    <citation type="submission" date="2020-02" db="EMBL/GenBank/DDBJ databases">
        <title>Whole-genome analyses of novel actinobacteria.</title>
        <authorList>
            <person name="Sahin N."/>
            <person name="Tatar D."/>
        </authorList>
    </citation>
    <scope>NUCLEOTIDE SEQUENCE [LARGE SCALE GENOMIC DNA]</scope>
    <source>
        <strain evidence="2 3">SB3404</strain>
    </source>
</reference>
<comment type="caution">
    <text evidence="2">The sequence shown here is derived from an EMBL/GenBank/DDBJ whole genome shotgun (WGS) entry which is preliminary data.</text>
</comment>
<keyword evidence="3" id="KW-1185">Reference proteome</keyword>
<feature type="domain" description="CMP/dCMP-type deaminase" evidence="1">
    <location>
        <begin position="8"/>
        <end position="121"/>
    </location>
</feature>
<dbReference type="RefSeq" id="WP_165296663.1">
    <property type="nucleotide sequence ID" value="NZ_JAAKZZ010000005.1"/>
</dbReference>
<sequence>MTTDNDRLRAEQWMRHAIELSARCQPSPGAYSVGAVIVGADGTELAAGYSREEHPREHAEEAALRKVPTDDPRLKTAVLYSTLEPCTQRSADRTPCTYRVMEAGIPHVVIAWREPAGFVEDCTGVEELRAAGVTVTELPELADQVRAVNEHLPHLGETR</sequence>
<protein>
    <submittedName>
        <fullName evidence="2">dCMP deaminase</fullName>
    </submittedName>
</protein>